<gene>
    <name evidence="1" type="ORF">E3N88_03866</name>
</gene>
<evidence type="ECO:0000313" key="2">
    <source>
        <dbReference type="Proteomes" id="UP000326396"/>
    </source>
</evidence>
<comment type="caution">
    <text evidence="1">The sequence shown here is derived from an EMBL/GenBank/DDBJ whole genome shotgun (WGS) entry which is preliminary data.</text>
</comment>
<accession>A0A5N6PUU7</accession>
<keyword evidence="2" id="KW-1185">Reference proteome</keyword>
<evidence type="ECO:0000313" key="1">
    <source>
        <dbReference type="EMBL" id="KAD7116598.1"/>
    </source>
</evidence>
<dbReference type="EMBL" id="SZYD01000002">
    <property type="protein sequence ID" value="KAD7116598.1"/>
    <property type="molecule type" value="Genomic_DNA"/>
</dbReference>
<dbReference type="Proteomes" id="UP000326396">
    <property type="component" value="Linkage Group LG10"/>
</dbReference>
<proteinExistence type="predicted"/>
<dbReference type="AlphaFoldDB" id="A0A5N6PUU7"/>
<sequence length="144" mass="16010">MVSCFSMGLMWTLVGLLGAWGWIQGLGHGLNWMVNRSKGKYHNGVMKAANWASYVMIEWHVEWLSGWLWWLISDNVGLVHIVGNSCSGQGHGKMHNIVEYLPPLFALVKEVPCSKSSSIPDQIHGTPEEEGLLSHIKCLGTPIQ</sequence>
<organism evidence="1 2">
    <name type="scientific">Mikania micrantha</name>
    <name type="common">bitter vine</name>
    <dbReference type="NCBI Taxonomy" id="192012"/>
    <lineage>
        <taxon>Eukaryota</taxon>
        <taxon>Viridiplantae</taxon>
        <taxon>Streptophyta</taxon>
        <taxon>Embryophyta</taxon>
        <taxon>Tracheophyta</taxon>
        <taxon>Spermatophyta</taxon>
        <taxon>Magnoliopsida</taxon>
        <taxon>eudicotyledons</taxon>
        <taxon>Gunneridae</taxon>
        <taxon>Pentapetalae</taxon>
        <taxon>asterids</taxon>
        <taxon>campanulids</taxon>
        <taxon>Asterales</taxon>
        <taxon>Asteraceae</taxon>
        <taxon>Asteroideae</taxon>
        <taxon>Heliantheae alliance</taxon>
        <taxon>Eupatorieae</taxon>
        <taxon>Mikania</taxon>
    </lineage>
</organism>
<reference evidence="1 2" key="1">
    <citation type="submission" date="2019-05" db="EMBL/GenBank/DDBJ databases">
        <title>Mikania micrantha, genome provides insights into the molecular mechanism of rapid growth.</title>
        <authorList>
            <person name="Liu B."/>
        </authorList>
    </citation>
    <scope>NUCLEOTIDE SEQUENCE [LARGE SCALE GENOMIC DNA]</scope>
    <source>
        <strain evidence="1">NLD-2019</strain>
        <tissue evidence="1">Leaf</tissue>
    </source>
</reference>
<name>A0A5N6PUU7_9ASTR</name>
<protein>
    <submittedName>
        <fullName evidence="1">Uncharacterized protein</fullName>
    </submittedName>
</protein>